<protein>
    <submittedName>
        <fullName evidence="3">Uncharacterized protein</fullName>
    </submittedName>
</protein>
<evidence type="ECO:0000256" key="1">
    <source>
        <dbReference type="PROSITE-ProRule" id="PRU01011"/>
    </source>
</evidence>
<dbReference type="EMBL" id="CAJPIZ010051495">
    <property type="protein sequence ID" value="CAG2122863.1"/>
    <property type="molecule type" value="Genomic_DNA"/>
</dbReference>
<dbReference type="AlphaFoldDB" id="A0A7R9QLI5"/>
<dbReference type="Pfam" id="PF00045">
    <property type="entry name" value="Hemopexin"/>
    <property type="match status" value="1"/>
</dbReference>
<feature type="region of interest" description="Disordered" evidence="2">
    <location>
        <begin position="100"/>
        <end position="119"/>
    </location>
</feature>
<accession>A0A7R9QLI5</accession>
<dbReference type="EMBL" id="OC906070">
    <property type="protein sequence ID" value="CAD7650334.1"/>
    <property type="molecule type" value="Genomic_DNA"/>
</dbReference>
<dbReference type="Gene3D" id="2.110.10.10">
    <property type="entry name" value="Hemopexin-like domain"/>
    <property type="match status" value="1"/>
</dbReference>
<sequence>MSYFFKGSQYFRFNDVDFEVDTKAKPPFPRQTAQWWFDCQAASRKQKKKELRTRSGSLLKEESRSVFVGNGDSNDMDYMADSQRTTTSASSDARIVRVDKEDREWRMHGRPDRDEAAAFESGASGTASLSSLSCKTNPILMLSLLLISLFKHVFYG</sequence>
<evidence type="ECO:0000313" key="4">
    <source>
        <dbReference type="Proteomes" id="UP000759131"/>
    </source>
</evidence>
<feature type="compositionally biased region" description="Basic and acidic residues" evidence="2">
    <location>
        <begin position="100"/>
        <end position="116"/>
    </location>
</feature>
<gene>
    <name evidence="3" type="ORF">OSB1V03_LOCUS22808</name>
</gene>
<organism evidence="3">
    <name type="scientific">Medioppia subpectinata</name>
    <dbReference type="NCBI Taxonomy" id="1979941"/>
    <lineage>
        <taxon>Eukaryota</taxon>
        <taxon>Metazoa</taxon>
        <taxon>Ecdysozoa</taxon>
        <taxon>Arthropoda</taxon>
        <taxon>Chelicerata</taxon>
        <taxon>Arachnida</taxon>
        <taxon>Acari</taxon>
        <taxon>Acariformes</taxon>
        <taxon>Sarcoptiformes</taxon>
        <taxon>Oribatida</taxon>
        <taxon>Brachypylina</taxon>
        <taxon>Oppioidea</taxon>
        <taxon>Oppiidae</taxon>
        <taxon>Medioppia</taxon>
    </lineage>
</organism>
<dbReference type="InterPro" id="IPR036375">
    <property type="entry name" value="Hemopexin-like_dom_sf"/>
</dbReference>
<feature type="region of interest" description="Disordered" evidence="2">
    <location>
        <begin position="67"/>
        <end position="92"/>
    </location>
</feature>
<dbReference type="PROSITE" id="PS51642">
    <property type="entry name" value="HEMOPEXIN_2"/>
    <property type="match status" value="1"/>
</dbReference>
<proteinExistence type="predicted"/>
<evidence type="ECO:0000313" key="3">
    <source>
        <dbReference type="EMBL" id="CAD7650334.1"/>
    </source>
</evidence>
<evidence type="ECO:0000256" key="2">
    <source>
        <dbReference type="SAM" id="MobiDB-lite"/>
    </source>
</evidence>
<feature type="compositionally biased region" description="Polar residues" evidence="2">
    <location>
        <begin position="82"/>
        <end position="91"/>
    </location>
</feature>
<dbReference type="InterPro" id="IPR018487">
    <property type="entry name" value="Hemopexin-like_repeat"/>
</dbReference>
<reference evidence="3" key="1">
    <citation type="submission" date="2020-11" db="EMBL/GenBank/DDBJ databases">
        <authorList>
            <person name="Tran Van P."/>
        </authorList>
    </citation>
    <scope>NUCLEOTIDE SEQUENCE</scope>
</reference>
<dbReference type="SUPFAM" id="SSF50923">
    <property type="entry name" value="Hemopexin-like domain"/>
    <property type="match status" value="1"/>
</dbReference>
<feature type="non-terminal residue" evidence="3">
    <location>
        <position position="156"/>
    </location>
</feature>
<name>A0A7R9QLI5_9ACAR</name>
<keyword evidence="4" id="KW-1185">Reference proteome</keyword>
<dbReference type="Proteomes" id="UP000759131">
    <property type="component" value="Unassembled WGS sequence"/>
</dbReference>
<feature type="repeat" description="Hemopexin" evidence="1">
    <location>
        <begin position="1"/>
        <end position="39"/>
    </location>
</feature>